<organism evidence="2 3">
    <name type="scientific">Microbacterium terricola</name>
    <dbReference type="NCBI Taxonomy" id="344163"/>
    <lineage>
        <taxon>Bacteria</taxon>
        <taxon>Bacillati</taxon>
        <taxon>Actinomycetota</taxon>
        <taxon>Actinomycetes</taxon>
        <taxon>Micrococcales</taxon>
        <taxon>Microbacteriaceae</taxon>
        <taxon>Microbacterium</taxon>
    </lineage>
</organism>
<protein>
    <submittedName>
        <fullName evidence="2">Uncharacterized protein</fullName>
    </submittedName>
</protein>
<keyword evidence="3" id="KW-1185">Reference proteome</keyword>
<dbReference type="Proteomes" id="UP001317779">
    <property type="component" value="Chromosome"/>
</dbReference>
<evidence type="ECO:0000313" key="2">
    <source>
        <dbReference type="EMBL" id="BDV29371.1"/>
    </source>
</evidence>
<evidence type="ECO:0000313" key="3">
    <source>
        <dbReference type="Proteomes" id="UP001317779"/>
    </source>
</evidence>
<keyword evidence="1" id="KW-0732">Signal</keyword>
<feature type="signal peptide" evidence="1">
    <location>
        <begin position="1"/>
        <end position="20"/>
    </location>
</feature>
<evidence type="ECO:0000256" key="1">
    <source>
        <dbReference type="SAM" id="SignalP"/>
    </source>
</evidence>
<dbReference type="EMBL" id="AP027141">
    <property type="protein sequence ID" value="BDV29371.1"/>
    <property type="molecule type" value="Genomic_DNA"/>
</dbReference>
<name>A0ABM8DUT8_9MICO</name>
<feature type="chain" id="PRO_5045352196" evidence="1">
    <location>
        <begin position="21"/>
        <end position="158"/>
    </location>
</feature>
<proteinExistence type="predicted"/>
<sequence length="158" mass="17298">MAVLGLSVVLLAGCSAVTSAYVAVDGGDNMLTVPAQCHYEITEVLIKYAGDEDADLGFDDLTTVWSAKAEPGHSSKEIVLFQPNVGFSTEHLVTSIDTSEELVIWWKERWDDGDEFEASLIGVVDDLEAEDDVLWFDGVTSVDTYDREVSSPLGRFRC</sequence>
<accession>A0ABM8DUT8</accession>
<gene>
    <name evidence="2" type="ORF">Microterr_00310</name>
</gene>
<reference evidence="2 3" key="1">
    <citation type="submission" date="2022-12" db="EMBL/GenBank/DDBJ databases">
        <title>Microbacterium terricola strain KV-448 chromosome, complete genome.</title>
        <authorList>
            <person name="Oshima T."/>
            <person name="Moriya T."/>
            <person name="Bessho Y."/>
        </authorList>
    </citation>
    <scope>NUCLEOTIDE SEQUENCE [LARGE SCALE GENOMIC DNA]</scope>
    <source>
        <strain evidence="2 3">KV-448</strain>
    </source>
</reference>